<dbReference type="PANTHER" id="PTHR11177">
    <property type="entry name" value="CHITINASE"/>
    <property type="match status" value="1"/>
</dbReference>
<dbReference type="GO" id="GO:0005975">
    <property type="term" value="P:carbohydrate metabolic process"/>
    <property type="evidence" value="ECO:0007669"/>
    <property type="project" value="InterPro"/>
</dbReference>
<protein>
    <submittedName>
        <fullName evidence="8">GH18 domain-containing protein</fullName>
    </submittedName>
</protein>
<dbReference type="Proteomes" id="UP000025227">
    <property type="component" value="Unplaced"/>
</dbReference>
<evidence type="ECO:0000313" key="7">
    <source>
        <dbReference type="Proteomes" id="UP000025227"/>
    </source>
</evidence>
<dbReference type="InterPro" id="IPR011583">
    <property type="entry name" value="Chitinase_II/V-like_cat"/>
</dbReference>
<evidence type="ECO:0000256" key="1">
    <source>
        <dbReference type="ARBA" id="ARBA00022801"/>
    </source>
</evidence>
<name>A0A7I4Y8C2_HAECO</name>
<dbReference type="SMART" id="SM00636">
    <property type="entry name" value="Glyco_18"/>
    <property type="match status" value="1"/>
</dbReference>
<dbReference type="InterPro" id="IPR050314">
    <property type="entry name" value="Glycosyl_Hydrlase_18"/>
</dbReference>
<dbReference type="InterPro" id="IPR001223">
    <property type="entry name" value="Glyco_hydro18_cat"/>
</dbReference>
<organism evidence="7 8">
    <name type="scientific">Haemonchus contortus</name>
    <name type="common">Barber pole worm</name>
    <dbReference type="NCBI Taxonomy" id="6289"/>
    <lineage>
        <taxon>Eukaryota</taxon>
        <taxon>Metazoa</taxon>
        <taxon>Ecdysozoa</taxon>
        <taxon>Nematoda</taxon>
        <taxon>Chromadorea</taxon>
        <taxon>Rhabditida</taxon>
        <taxon>Rhabditina</taxon>
        <taxon>Rhabditomorpha</taxon>
        <taxon>Strongyloidea</taxon>
        <taxon>Trichostrongylidae</taxon>
        <taxon>Haemonchus</taxon>
    </lineage>
</organism>
<dbReference type="OrthoDB" id="76388at2759"/>
<keyword evidence="2 3" id="KW-0326">Glycosidase</keyword>
<evidence type="ECO:0000259" key="6">
    <source>
        <dbReference type="PROSITE" id="PS51910"/>
    </source>
</evidence>
<evidence type="ECO:0000256" key="3">
    <source>
        <dbReference type="RuleBase" id="RU000489"/>
    </source>
</evidence>
<dbReference type="GO" id="GO:0004568">
    <property type="term" value="F:chitinase activity"/>
    <property type="evidence" value="ECO:0007669"/>
    <property type="project" value="UniProtKB-ARBA"/>
</dbReference>
<feature type="chain" id="PRO_5029607903" evidence="5">
    <location>
        <begin position="17"/>
        <end position="368"/>
    </location>
</feature>
<feature type="signal peptide" evidence="5">
    <location>
        <begin position="1"/>
        <end position="16"/>
    </location>
</feature>
<dbReference type="SUPFAM" id="SSF54556">
    <property type="entry name" value="Chitinase insertion domain"/>
    <property type="match status" value="1"/>
</dbReference>
<reference evidence="8" key="1">
    <citation type="submission" date="2020-12" db="UniProtKB">
        <authorList>
            <consortium name="WormBaseParasite"/>
        </authorList>
    </citation>
    <scope>IDENTIFICATION</scope>
    <source>
        <strain evidence="8">MHco3</strain>
    </source>
</reference>
<feature type="domain" description="GH18" evidence="6">
    <location>
        <begin position="19"/>
        <end position="364"/>
    </location>
</feature>
<dbReference type="GO" id="GO:0005576">
    <property type="term" value="C:extracellular region"/>
    <property type="evidence" value="ECO:0007669"/>
    <property type="project" value="TreeGrafter"/>
</dbReference>
<sequence>MFPIILIGLFVENALAKPYHMTCYYNWNQPPIEDVDPTLCSHIILIGQVRLDNLGHLQLPPTTVSEEFSKLKRRRSDIKLLVCLTGPNEAFSTLVSSADNIAKLADSSYNYLKQFSLDGMDIDWEFPSWSRNSQKTDRNRFPLLLKTLRDKFGSSFLLTVAVSGPPTISKVAYDTMAFNKYVDLVQVMNYDFHIFSYAHPIVGFNAPLRRITAELGVVGEMNSEASMSTWAKMGLWSNKTIFGIPTYGRGFRLVNWRISKPYSLAAGPVDDINNYPEICRLLDNKSVYTYVWNDKAASPYLHGTDKLWLSFEDVRSVKAKANYAKELNIAGVMVYHIGSDDVYGSCGNGSYPLLRAINREIQTVRTTA</sequence>
<evidence type="ECO:0000313" key="8">
    <source>
        <dbReference type="WBParaSite" id="HCON_00065590-00001"/>
    </source>
</evidence>
<dbReference type="WBParaSite" id="HCON_00065590-00001">
    <property type="protein sequence ID" value="HCON_00065590-00001"/>
    <property type="gene ID" value="HCON_00065590"/>
</dbReference>
<evidence type="ECO:0000256" key="4">
    <source>
        <dbReference type="RuleBase" id="RU004453"/>
    </source>
</evidence>
<dbReference type="PROSITE" id="PS01095">
    <property type="entry name" value="GH18_1"/>
    <property type="match status" value="1"/>
</dbReference>
<dbReference type="PANTHER" id="PTHR11177:SF317">
    <property type="entry name" value="CHITINASE 12-RELATED"/>
    <property type="match status" value="1"/>
</dbReference>
<dbReference type="Pfam" id="PF00704">
    <property type="entry name" value="Glyco_hydro_18"/>
    <property type="match status" value="1"/>
</dbReference>
<dbReference type="InterPro" id="IPR001579">
    <property type="entry name" value="Glyco_hydro_18_chit_AS"/>
</dbReference>
<keyword evidence="1 3" id="KW-0378">Hydrolase</keyword>
<dbReference type="GO" id="GO:0006032">
    <property type="term" value="P:chitin catabolic process"/>
    <property type="evidence" value="ECO:0007669"/>
    <property type="project" value="TreeGrafter"/>
</dbReference>
<dbReference type="SMR" id="A0A7I4Y8C2"/>
<keyword evidence="7" id="KW-1185">Reference proteome</keyword>
<dbReference type="InterPro" id="IPR029070">
    <property type="entry name" value="Chitinase_insertion_sf"/>
</dbReference>
<dbReference type="GO" id="GO:0008061">
    <property type="term" value="F:chitin binding"/>
    <property type="evidence" value="ECO:0007669"/>
    <property type="project" value="InterPro"/>
</dbReference>
<dbReference type="AlphaFoldDB" id="A0A7I4Y8C2"/>
<proteinExistence type="inferred from homology"/>
<evidence type="ECO:0000256" key="5">
    <source>
        <dbReference type="SAM" id="SignalP"/>
    </source>
</evidence>
<dbReference type="SUPFAM" id="SSF51445">
    <property type="entry name" value="(Trans)glycosidases"/>
    <property type="match status" value="1"/>
</dbReference>
<evidence type="ECO:0000256" key="2">
    <source>
        <dbReference type="ARBA" id="ARBA00023295"/>
    </source>
</evidence>
<dbReference type="OMA" id="WEFPSWS"/>
<dbReference type="InterPro" id="IPR017853">
    <property type="entry name" value="GH"/>
</dbReference>
<dbReference type="PROSITE" id="PS51910">
    <property type="entry name" value="GH18_2"/>
    <property type="match status" value="1"/>
</dbReference>
<accession>A0A7I4Y8C2</accession>
<dbReference type="Gene3D" id="3.20.20.80">
    <property type="entry name" value="Glycosidases"/>
    <property type="match status" value="2"/>
</dbReference>
<keyword evidence="5" id="KW-0732">Signal</keyword>
<comment type="similarity">
    <text evidence="4">Belongs to the glycosyl hydrolase 18 family.</text>
</comment>